<evidence type="ECO:0000256" key="1">
    <source>
        <dbReference type="ARBA" id="ARBA00004167"/>
    </source>
</evidence>
<evidence type="ECO:0000313" key="12">
    <source>
        <dbReference type="Proteomes" id="UP001138500"/>
    </source>
</evidence>
<feature type="compositionally biased region" description="Basic and acidic residues" evidence="9">
    <location>
        <begin position="86"/>
        <end position="101"/>
    </location>
</feature>
<evidence type="ECO:0000256" key="5">
    <source>
        <dbReference type="ARBA" id="ARBA00022989"/>
    </source>
</evidence>
<dbReference type="PANTHER" id="PTHR33968">
    <property type="entry name" value="PROTEIN PET100 HOMOLOG, MITOCHONDRIAL"/>
    <property type="match status" value="1"/>
</dbReference>
<evidence type="ECO:0000256" key="6">
    <source>
        <dbReference type="ARBA" id="ARBA00023128"/>
    </source>
</evidence>
<evidence type="ECO:0000256" key="3">
    <source>
        <dbReference type="ARBA" id="ARBA00022692"/>
    </source>
</evidence>
<evidence type="ECO:0000256" key="10">
    <source>
        <dbReference type="SAM" id="Phobius"/>
    </source>
</evidence>
<evidence type="ECO:0000256" key="4">
    <source>
        <dbReference type="ARBA" id="ARBA00022946"/>
    </source>
</evidence>
<reference evidence="11 12" key="1">
    <citation type="journal article" date="2018" name="IMA Fungus">
        <title>IMA Genome-F 10: Nine draft genome sequences of Claviceps purpurea s.lat., including C. arundinis, C. humidiphila, and C. cf. spartinae, pseudomolecules for the pitch canker pathogen Fusarium circinatum, draft genome of Davidsoniella eucalypti, Grosmannia galeiformis, Quambalaria eucalypti, and Teratosphaeria destructans.</title>
        <authorList>
            <person name="Wingfield B.D."/>
            <person name="Liu M."/>
            <person name="Nguyen H.D."/>
            <person name="Lane F.A."/>
            <person name="Morgan S.W."/>
            <person name="De Vos L."/>
            <person name="Wilken P.M."/>
            <person name="Duong T.A."/>
            <person name="Aylward J."/>
            <person name="Coetzee M.P."/>
            <person name="Dadej K."/>
            <person name="De Beer Z.W."/>
            <person name="Findlay W."/>
            <person name="Havenga M."/>
            <person name="Kolarik M."/>
            <person name="Menzies J.G."/>
            <person name="Naidoo K."/>
            <person name="Pochopski O."/>
            <person name="Shoukouhi P."/>
            <person name="Santana Q.C."/>
            <person name="Seifert K.A."/>
            <person name="Soal N."/>
            <person name="Steenkamp E.T."/>
            <person name="Tatham C.T."/>
            <person name="van der Nest M.A."/>
            <person name="Wingfield M.J."/>
        </authorList>
    </citation>
    <scope>NUCLEOTIDE SEQUENCE [LARGE SCALE GENOMIC DNA]</scope>
    <source>
        <strain evidence="11">CMW44962</strain>
    </source>
</reference>
<evidence type="ECO:0000256" key="9">
    <source>
        <dbReference type="SAM" id="MobiDB-lite"/>
    </source>
</evidence>
<dbReference type="OrthoDB" id="18175at2759"/>
<dbReference type="InterPro" id="IPR018625">
    <property type="entry name" value="Pet100"/>
</dbReference>
<comment type="subcellular location">
    <subcellularLocation>
        <location evidence="1">Membrane</location>
        <topology evidence="1">Single-pass membrane protein</topology>
    </subcellularLocation>
    <subcellularLocation>
        <location evidence="2">Mitochondrion membrane</location>
    </subcellularLocation>
</comment>
<dbReference type="PANTHER" id="PTHR33968:SF1">
    <property type="entry name" value="PROTEIN PET100 HOMOLOG, MITOCHONDRIAL"/>
    <property type="match status" value="1"/>
</dbReference>
<dbReference type="GO" id="GO:0005743">
    <property type="term" value="C:mitochondrial inner membrane"/>
    <property type="evidence" value="ECO:0007669"/>
    <property type="project" value="TreeGrafter"/>
</dbReference>
<dbReference type="AlphaFoldDB" id="A0A9W7T0W2"/>
<comment type="similarity">
    <text evidence="8">Belongs to the PET100 family.</text>
</comment>
<keyword evidence="12" id="KW-1185">Reference proteome</keyword>
<keyword evidence="3 10" id="KW-0812">Transmembrane</keyword>
<evidence type="ECO:0000313" key="11">
    <source>
        <dbReference type="EMBL" id="KAH9845221.1"/>
    </source>
</evidence>
<organism evidence="11 12">
    <name type="scientific">Teratosphaeria destructans</name>
    <dbReference type="NCBI Taxonomy" id="418781"/>
    <lineage>
        <taxon>Eukaryota</taxon>
        <taxon>Fungi</taxon>
        <taxon>Dikarya</taxon>
        <taxon>Ascomycota</taxon>
        <taxon>Pezizomycotina</taxon>
        <taxon>Dothideomycetes</taxon>
        <taxon>Dothideomycetidae</taxon>
        <taxon>Mycosphaerellales</taxon>
        <taxon>Teratosphaeriaceae</taxon>
        <taxon>Teratosphaeria</taxon>
    </lineage>
</organism>
<feature type="region of interest" description="Disordered" evidence="9">
    <location>
        <begin position="81"/>
        <end position="101"/>
    </location>
</feature>
<keyword evidence="7 10" id="KW-0472">Membrane</keyword>
<evidence type="ECO:0000256" key="7">
    <source>
        <dbReference type="ARBA" id="ARBA00023136"/>
    </source>
</evidence>
<keyword evidence="5 10" id="KW-1133">Transmembrane helix</keyword>
<reference evidence="11 12" key="2">
    <citation type="journal article" date="2021" name="Curr. Genet.">
        <title>Genetic response to nitrogen starvation in the aggressive Eucalyptus foliar pathogen Teratosphaeria destructans.</title>
        <authorList>
            <person name="Havenga M."/>
            <person name="Wingfield B.D."/>
            <person name="Wingfield M.J."/>
            <person name="Dreyer L.L."/>
            <person name="Roets F."/>
            <person name="Aylward J."/>
        </authorList>
    </citation>
    <scope>NUCLEOTIDE SEQUENCE [LARGE SCALE GENOMIC DNA]</scope>
    <source>
        <strain evidence="11">CMW44962</strain>
    </source>
</reference>
<evidence type="ECO:0000256" key="8">
    <source>
        <dbReference type="ARBA" id="ARBA00038077"/>
    </source>
</evidence>
<protein>
    <submittedName>
        <fullName evidence="11">Pfam:DUF2346</fullName>
    </submittedName>
</protein>
<accession>A0A9W7T0W2</accession>
<dbReference type="EMBL" id="RIBY02000113">
    <property type="protein sequence ID" value="KAH9845221.1"/>
    <property type="molecule type" value="Genomic_DNA"/>
</dbReference>
<name>A0A9W7T0W2_9PEZI</name>
<dbReference type="GO" id="GO:0033617">
    <property type="term" value="P:mitochondrial respiratory chain complex IV assembly"/>
    <property type="evidence" value="ECO:0007669"/>
    <property type="project" value="InterPro"/>
</dbReference>
<dbReference type="Proteomes" id="UP001138500">
    <property type="component" value="Unassembled WGS sequence"/>
</dbReference>
<evidence type="ECO:0000256" key="2">
    <source>
        <dbReference type="ARBA" id="ARBA00004325"/>
    </source>
</evidence>
<comment type="caution">
    <text evidence="11">The sequence shown here is derived from an EMBL/GenBank/DDBJ whole genome shotgun (WGS) entry which is preliminary data.</text>
</comment>
<dbReference type="GO" id="GO:0051082">
    <property type="term" value="F:unfolded protein binding"/>
    <property type="evidence" value="ECO:0007669"/>
    <property type="project" value="TreeGrafter"/>
</dbReference>
<proteinExistence type="inferred from homology"/>
<keyword evidence="6" id="KW-0496">Mitochondrion</keyword>
<sequence>MSMILRRLRGGNLEFGMYIMFPIGIMYYFGTNLDSRFSVPDFWPKEGQTHTIPFEKEDINAELERLRQRRLAARAARLAAEAKGASTEHTEHRDEELRNPRPEILEATKVVAPGLSAVAREGGEGGSGWGWFGWWRG</sequence>
<feature type="transmembrane region" description="Helical" evidence="10">
    <location>
        <begin position="12"/>
        <end position="30"/>
    </location>
</feature>
<dbReference type="Pfam" id="PF09803">
    <property type="entry name" value="Pet100"/>
    <property type="match status" value="1"/>
</dbReference>
<keyword evidence="4" id="KW-0809">Transit peptide</keyword>
<gene>
    <name evidence="11" type="ORF">Tdes44962_MAKER01231</name>
</gene>